<dbReference type="InterPro" id="IPR004827">
    <property type="entry name" value="bZIP"/>
</dbReference>
<dbReference type="GO" id="GO:0000978">
    <property type="term" value="F:RNA polymerase II cis-regulatory region sequence-specific DNA binding"/>
    <property type="evidence" value="ECO:0007669"/>
    <property type="project" value="TreeGrafter"/>
</dbReference>
<dbReference type="Gene3D" id="1.20.5.170">
    <property type="match status" value="1"/>
</dbReference>
<evidence type="ECO:0000256" key="2">
    <source>
        <dbReference type="ARBA" id="ARBA00023015"/>
    </source>
</evidence>
<feature type="compositionally biased region" description="Basic and acidic residues" evidence="7">
    <location>
        <begin position="280"/>
        <end position="306"/>
    </location>
</feature>
<feature type="compositionally biased region" description="Polar residues" evidence="7">
    <location>
        <begin position="67"/>
        <end position="88"/>
    </location>
</feature>
<dbReference type="OrthoDB" id="5970722at2759"/>
<protein>
    <recommendedName>
        <fullName evidence="8">BZIP domain-containing protein</fullName>
    </recommendedName>
</protein>
<dbReference type="Pfam" id="PF00170">
    <property type="entry name" value="bZIP_1"/>
    <property type="match status" value="1"/>
</dbReference>
<feature type="compositionally biased region" description="Basic and acidic residues" evidence="7">
    <location>
        <begin position="89"/>
        <end position="107"/>
    </location>
</feature>
<dbReference type="PROSITE" id="PS00036">
    <property type="entry name" value="BZIP_BASIC"/>
    <property type="match status" value="1"/>
</dbReference>
<keyword evidence="4" id="KW-0804">Transcription</keyword>
<keyword evidence="5" id="KW-0539">Nucleus</keyword>
<dbReference type="EMBL" id="CAJNOQ010003544">
    <property type="protein sequence ID" value="CAF1017618.1"/>
    <property type="molecule type" value="Genomic_DNA"/>
</dbReference>
<keyword evidence="6" id="KW-0175">Coiled coil</keyword>
<accession>A0A814I1J7</accession>
<dbReference type="GO" id="GO:0005634">
    <property type="term" value="C:nucleus"/>
    <property type="evidence" value="ECO:0007669"/>
    <property type="project" value="UniProtKB-SubCell"/>
</dbReference>
<sequence>MATNKNYLLHSLAANDGSISLVVAPNPNIQIHTLQVVPAPPNSHLRTIDSYSDKTNGNNNEEDRIITNPNNHLTHPTYNKLLSGTNSSIKEERISDTEEETKHDKKISSNSKQNLILDGNTNSTATLVSTNKHKTANLTNTTEQRNNSQTKSPSSSSSPSVQQRSANNIRPDHQTVITTVHLGSNENNSLLSMSIPVTGSHLIPNPPSILCQDSGTGTYFHPGNEANTYLSFLKKIEMFYKRKRYNLGLSNDYKISTSGLNSLSPSSSSSSTNTPTTSLSHHEGKLHTEDPSHKREMRLQKNREAARECRRKKKEYIKCLEERVTGLENQNKALIEELRHLKELYCQSHNSTPAESGTR</sequence>
<keyword evidence="2" id="KW-0805">Transcription regulation</keyword>
<evidence type="ECO:0000313" key="9">
    <source>
        <dbReference type="EMBL" id="CAF1017618.1"/>
    </source>
</evidence>
<evidence type="ECO:0000256" key="4">
    <source>
        <dbReference type="ARBA" id="ARBA00023163"/>
    </source>
</evidence>
<feature type="region of interest" description="Disordered" evidence="7">
    <location>
        <begin position="53"/>
        <end position="171"/>
    </location>
</feature>
<dbReference type="EMBL" id="CAJOBC010003543">
    <property type="protein sequence ID" value="CAF3789031.1"/>
    <property type="molecule type" value="Genomic_DNA"/>
</dbReference>
<proteinExistence type="predicted"/>
<feature type="compositionally biased region" description="Low complexity" evidence="7">
    <location>
        <begin position="259"/>
        <end position="279"/>
    </location>
</feature>
<dbReference type="PANTHER" id="PTHR45879">
    <property type="entry name" value="CYCLIC AMP RESPONSE ELEMENT-BINDING PROTEIN B"/>
    <property type="match status" value="1"/>
</dbReference>
<dbReference type="InterPro" id="IPR046347">
    <property type="entry name" value="bZIP_sf"/>
</dbReference>
<evidence type="ECO:0000256" key="1">
    <source>
        <dbReference type="ARBA" id="ARBA00004123"/>
    </source>
</evidence>
<comment type="subcellular location">
    <subcellularLocation>
        <location evidence="1">Nucleus</location>
    </subcellularLocation>
</comment>
<dbReference type="PRINTS" id="PR00041">
    <property type="entry name" value="LEUZIPPRCREB"/>
</dbReference>
<feature type="domain" description="BZIP" evidence="8">
    <location>
        <begin position="292"/>
        <end position="343"/>
    </location>
</feature>
<evidence type="ECO:0000256" key="3">
    <source>
        <dbReference type="ARBA" id="ARBA00023125"/>
    </source>
</evidence>
<feature type="region of interest" description="Disordered" evidence="7">
    <location>
        <begin position="259"/>
        <end position="306"/>
    </location>
</feature>
<name>A0A814I1J7_9BILA</name>
<feature type="compositionally biased region" description="Polar residues" evidence="7">
    <location>
        <begin position="108"/>
        <end position="151"/>
    </location>
</feature>
<dbReference type="FunFam" id="1.20.5.170:FF:000003">
    <property type="entry name" value="cAMP-responsive element modulator isoform X2"/>
    <property type="match status" value="1"/>
</dbReference>
<evidence type="ECO:0000256" key="7">
    <source>
        <dbReference type="SAM" id="MobiDB-lite"/>
    </source>
</evidence>
<evidence type="ECO:0000313" key="11">
    <source>
        <dbReference type="Proteomes" id="UP000663829"/>
    </source>
</evidence>
<gene>
    <name evidence="9" type="ORF">GPM918_LOCUS14604</name>
    <name evidence="10" type="ORF">SRO942_LOCUS14601</name>
</gene>
<comment type="caution">
    <text evidence="9">The sequence shown here is derived from an EMBL/GenBank/DDBJ whole genome shotgun (WGS) entry which is preliminary data.</text>
</comment>
<dbReference type="GO" id="GO:0005667">
    <property type="term" value="C:transcription regulator complex"/>
    <property type="evidence" value="ECO:0007669"/>
    <property type="project" value="TreeGrafter"/>
</dbReference>
<keyword evidence="3" id="KW-0238">DNA-binding</keyword>
<dbReference type="PROSITE" id="PS50217">
    <property type="entry name" value="BZIP"/>
    <property type="match status" value="1"/>
</dbReference>
<dbReference type="PANTHER" id="PTHR45879:SF3">
    <property type="entry name" value="CYCLIC AMP RESPONSE ELEMENT-BINDING PROTEIN B"/>
    <property type="match status" value="1"/>
</dbReference>
<dbReference type="SUPFAM" id="SSF57959">
    <property type="entry name" value="Leucine zipper domain"/>
    <property type="match status" value="1"/>
</dbReference>
<evidence type="ECO:0000256" key="5">
    <source>
        <dbReference type="ARBA" id="ARBA00023242"/>
    </source>
</evidence>
<evidence type="ECO:0000313" key="10">
    <source>
        <dbReference type="EMBL" id="CAF3789031.1"/>
    </source>
</evidence>
<dbReference type="Proteomes" id="UP000681722">
    <property type="component" value="Unassembled WGS sequence"/>
</dbReference>
<feature type="coiled-coil region" evidence="6">
    <location>
        <begin position="310"/>
        <end position="344"/>
    </location>
</feature>
<evidence type="ECO:0000259" key="8">
    <source>
        <dbReference type="PROSITE" id="PS50217"/>
    </source>
</evidence>
<dbReference type="AlphaFoldDB" id="A0A814I1J7"/>
<dbReference type="Proteomes" id="UP000663829">
    <property type="component" value="Unassembled WGS sequence"/>
</dbReference>
<reference evidence="9" key="1">
    <citation type="submission" date="2021-02" db="EMBL/GenBank/DDBJ databases">
        <authorList>
            <person name="Nowell W R."/>
        </authorList>
    </citation>
    <scope>NUCLEOTIDE SEQUENCE</scope>
</reference>
<organism evidence="9 11">
    <name type="scientific">Didymodactylos carnosus</name>
    <dbReference type="NCBI Taxonomy" id="1234261"/>
    <lineage>
        <taxon>Eukaryota</taxon>
        <taxon>Metazoa</taxon>
        <taxon>Spiralia</taxon>
        <taxon>Gnathifera</taxon>
        <taxon>Rotifera</taxon>
        <taxon>Eurotatoria</taxon>
        <taxon>Bdelloidea</taxon>
        <taxon>Philodinida</taxon>
        <taxon>Philodinidae</taxon>
        <taxon>Didymodactylos</taxon>
    </lineage>
</organism>
<dbReference type="InterPro" id="IPR001630">
    <property type="entry name" value="Leuzip_CREB"/>
</dbReference>
<dbReference type="CDD" id="cd14690">
    <property type="entry name" value="bZIP_CREB1"/>
    <property type="match status" value="1"/>
</dbReference>
<dbReference type="GO" id="GO:0000981">
    <property type="term" value="F:DNA-binding transcription factor activity, RNA polymerase II-specific"/>
    <property type="evidence" value="ECO:0007669"/>
    <property type="project" value="TreeGrafter"/>
</dbReference>
<evidence type="ECO:0000256" key="6">
    <source>
        <dbReference type="SAM" id="Coils"/>
    </source>
</evidence>
<dbReference type="SMART" id="SM00338">
    <property type="entry name" value="BRLZ"/>
    <property type="match status" value="1"/>
</dbReference>
<keyword evidence="11" id="KW-1185">Reference proteome</keyword>